<proteinExistence type="inferred from homology"/>
<dbReference type="PROSITE" id="PS00283">
    <property type="entry name" value="SOYBEAN_KUNITZ"/>
    <property type="match status" value="1"/>
</dbReference>
<evidence type="ECO:0000256" key="3">
    <source>
        <dbReference type="SAM" id="SignalP"/>
    </source>
</evidence>
<sequence length="197" mass="21366">MKITALFALFLLSAFISYLPSATALPVFDTNGKMLTNSSTYHLLPAEAGDGGGILAVATGNESCPLTVVQSPSSSSLGLTVMFEIEYSLPYIFESQPLYPRFLHEPTCKNTSYFWTIVPDQPEGSAVKIAGYENTLSGWFKIERLVFGYGLAFCPYSSYECQKIGTSIDESGNRRLVLSKYPLSLTFAESASSTASA</sequence>
<dbReference type="InterPro" id="IPR011065">
    <property type="entry name" value="Kunitz_inhibitor_STI-like_sf"/>
</dbReference>
<dbReference type="SMART" id="SM00452">
    <property type="entry name" value="STI"/>
    <property type="match status" value="1"/>
</dbReference>
<dbReference type="GO" id="GO:0004866">
    <property type="term" value="F:endopeptidase inhibitor activity"/>
    <property type="evidence" value="ECO:0007669"/>
    <property type="project" value="InterPro"/>
</dbReference>
<dbReference type="SUPFAM" id="SSF50386">
    <property type="entry name" value="STI-like"/>
    <property type="match status" value="1"/>
</dbReference>
<dbReference type="InterPro" id="IPR002160">
    <property type="entry name" value="Prot_inh_Kunz-lg"/>
</dbReference>
<dbReference type="PANTHER" id="PTHR33107">
    <property type="entry name" value="KUNITZ TRYPSIN INHIBITOR 2"/>
    <property type="match status" value="1"/>
</dbReference>
<dbReference type="AlphaFoldDB" id="A0A371DYM4"/>
<evidence type="ECO:0000256" key="2">
    <source>
        <dbReference type="ARBA" id="ARBA00023157"/>
    </source>
</evidence>
<gene>
    <name evidence="4" type="primary">KTI1</name>
    <name evidence="4" type="ORF">CR513_63129</name>
</gene>
<name>A0A371DYM4_MUCPR</name>
<feature type="non-terminal residue" evidence="4">
    <location>
        <position position="1"/>
    </location>
</feature>
<dbReference type="OrthoDB" id="1918435at2759"/>
<dbReference type="Gene3D" id="2.80.10.50">
    <property type="match status" value="1"/>
</dbReference>
<organism evidence="4 5">
    <name type="scientific">Mucuna pruriens</name>
    <name type="common">Velvet bean</name>
    <name type="synonym">Dolichos pruriens</name>
    <dbReference type="NCBI Taxonomy" id="157652"/>
    <lineage>
        <taxon>Eukaryota</taxon>
        <taxon>Viridiplantae</taxon>
        <taxon>Streptophyta</taxon>
        <taxon>Embryophyta</taxon>
        <taxon>Tracheophyta</taxon>
        <taxon>Spermatophyta</taxon>
        <taxon>Magnoliopsida</taxon>
        <taxon>eudicotyledons</taxon>
        <taxon>Gunneridae</taxon>
        <taxon>Pentapetalae</taxon>
        <taxon>rosids</taxon>
        <taxon>fabids</taxon>
        <taxon>Fabales</taxon>
        <taxon>Fabaceae</taxon>
        <taxon>Papilionoideae</taxon>
        <taxon>50 kb inversion clade</taxon>
        <taxon>NPAAA clade</taxon>
        <taxon>indigoferoid/millettioid clade</taxon>
        <taxon>Phaseoleae</taxon>
        <taxon>Mucuna</taxon>
    </lineage>
</organism>
<evidence type="ECO:0000256" key="1">
    <source>
        <dbReference type="ARBA" id="ARBA00005440"/>
    </source>
</evidence>
<keyword evidence="3" id="KW-0732">Signal</keyword>
<dbReference type="PRINTS" id="PR00291">
    <property type="entry name" value="KUNITZINHBTR"/>
</dbReference>
<feature type="chain" id="PRO_5016671231" evidence="3">
    <location>
        <begin position="25"/>
        <end position="197"/>
    </location>
</feature>
<reference evidence="4" key="1">
    <citation type="submission" date="2018-05" db="EMBL/GenBank/DDBJ databases">
        <title>Draft genome of Mucuna pruriens seed.</title>
        <authorList>
            <person name="Nnadi N.E."/>
            <person name="Vos R."/>
            <person name="Hasami M.H."/>
            <person name="Devisetty U.K."/>
            <person name="Aguiy J.C."/>
        </authorList>
    </citation>
    <scope>NUCLEOTIDE SEQUENCE [LARGE SCALE GENOMIC DNA]</scope>
    <source>
        <strain evidence="4">JCA_2017</strain>
    </source>
</reference>
<evidence type="ECO:0000313" key="4">
    <source>
        <dbReference type="EMBL" id="RDX57616.1"/>
    </source>
</evidence>
<accession>A0A371DYM4</accession>
<dbReference type="EMBL" id="QJKJ01018455">
    <property type="protein sequence ID" value="RDX57616.1"/>
    <property type="molecule type" value="Genomic_DNA"/>
</dbReference>
<dbReference type="Pfam" id="PF00197">
    <property type="entry name" value="Kunitz_legume"/>
    <property type="match status" value="1"/>
</dbReference>
<keyword evidence="2" id="KW-1015">Disulfide bond</keyword>
<feature type="signal peptide" evidence="3">
    <location>
        <begin position="1"/>
        <end position="24"/>
    </location>
</feature>
<dbReference type="PANTHER" id="PTHR33107:SF81">
    <property type="entry name" value="TRYPSIN INHIBITOR A"/>
    <property type="match status" value="1"/>
</dbReference>
<evidence type="ECO:0000313" key="5">
    <source>
        <dbReference type="Proteomes" id="UP000257109"/>
    </source>
</evidence>
<comment type="caution">
    <text evidence="4">The sequence shown here is derived from an EMBL/GenBank/DDBJ whole genome shotgun (WGS) entry which is preliminary data.</text>
</comment>
<comment type="similarity">
    <text evidence="1">Belongs to the protease inhibitor I3 (leguminous Kunitz-type inhibitor) family.</text>
</comment>
<keyword evidence="5" id="KW-1185">Reference proteome</keyword>
<protein>
    <submittedName>
        <fullName evidence="4">Kunitz-type trypsin inhibitor KTI1</fullName>
    </submittedName>
</protein>
<dbReference type="Proteomes" id="UP000257109">
    <property type="component" value="Unassembled WGS sequence"/>
</dbReference>